<dbReference type="InterPro" id="IPR011990">
    <property type="entry name" value="TPR-like_helical_dom_sf"/>
</dbReference>
<keyword evidence="13" id="KW-1185">Reference proteome</keyword>
<feature type="compositionally biased region" description="Polar residues" evidence="10">
    <location>
        <begin position="1161"/>
        <end position="1173"/>
    </location>
</feature>
<feature type="compositionally biased region" description="Basic and acidic residues" evidence="10">
    <location>
        <begin position="809"/>
        <end position="827"/>
    </location>
</feature>
<evidence type="ECO:0000313" key="11">
    <source>
        <dbReference type="EMBL" id="CDU22511.1"/>
    </source>
</evidence>
<feature type="compositionally biased region" description="Basic and acidic residues" evidence="10">
    <location>
        <begin position="1086"/>
        <end position="1102"/>
    </location>
</feature>
<feature type="compositionally biased region" description="Gly residues" evidence="10">
    <location>
        <begin position="789"/>
        <end position="799"/>
    </location>
</feature>
<feature type="compositionally biased region" description="Acidic residues" evidence="10">
    <location>
        <begin position="1249"/>
        <end position="1258"/>
    </location>
</feature>
<dbReference type="AlphaFoldDB" id="A0A0F7S448"/>
<evidence type="ECO:0000256" key="2">
    <source>
        <dbReference type="ARBA" id="ARBA00022491"/>
    </source>
</evidence>
<feature type="repeat" description="TPR" evidence="9">
    <location>
        <begin position="247"/>
        <end position="280"/>
    </location>
</feature>
<feature type="compositionally biased region" description="Pro residues" evidence="10">
    <location>
        <begin position="684"/>
        <end position="701"/>
    </location>
</feature>
<organism evidence="12 13">
    <name type="scientific">Sporisorium scitamineum</name>
    <dbReference type="NCBI Taxonomy" id="49012"/>
    <lineage>
        <taxon>Eukaryota</taxon>
        <taxon>Fungi</taxon>
        <taxon>Dikarya</taxon>
        <taxon>Basidiomycota</taxon>
        <taxon>Ustilaginomycotina</taxon>
        <taxon>Ustilaginomycetes</taxon>
        <taxon>Ustilaginales</taxon>
        <taxon>Ustilaginaceae</taxon>
        <taxon>Sporisorium</taxon>
    </lineage>
</organism>
<feature type="compositionally biased region" description="Polar residues" evidence="10">
    <location>
        <begin position="1225"/>
        <end position="1236"/>
    </location>
</feature>
<reference evidence="11" key="2">
    <citation type="submission" date="2014-06" db="EMBL/GenBank/DDBJ databases">
        <authorList>
            <person name="Ju J."/>
            <person name="Zhang J."/>
        </authorList>
    </citation>
    <scope>NUCLEOTIDE SEQUENCE</scope>
    <source>
        <strain evidence="11">SscI8</strain>
    </source>
</reference>
<feature type="compositionally biased region" description="Low complexity" evidence="10">
    <location>
        <begin position="921"/>
        <end position="937"/>
    </location>
</feature>
<feature type="repeat" description="TPR" evidence="9">
    <location>
        <begin position="177"/>
        <end position="210"/>
    </location>
</feature>
<dbReference type="Pfam" id="PF00515">
    <property type="entry name" value="TPR_1"/>
    <property type="match status" value="2"/>
</dbReference>
<keyword evidence="5" id="KW-0805">Transcription regulation</keyword>
<feature type="compositionally biased region" description="Basic and acidic residues" evidence="10">
    <location>
        <begin position="712"/>
        <end position="730"/>
    </location>
</feature>
<feature type="region of interest" description="Disordered" evidence="10">
    <location>
        <begin position="1"/>
        <end position="130"/>
    </location>
</feature>
<reference evidence="13" key="3">
    <citation type="submission" date="2014-06" db="EMBL/GenBank/DDBJ databases">
        <authorList>
            <person name="Berkman P.J."/>
        </authorList>
    </citation>
    <scope>NUCLEOTIDE SEQUENCE [LARGE SCALE GENOMIC DNA]</scope>
</reference>
<comment type="similarity">
    <text evidence="8">Belongs to the CYC8/SSN6 family.</text>
</comment>
<evidence type="ECO:0000256" key="3">
    <source>
        <dbReference type="ARBA" id="ARBA00022737"/>
    </source>
</evidence>
<feature type="compositionally biased region" description="Gly residues" evidence="10">
    <location>
        <begin position="36"/>
        <end position="46"/>
    </location>
</feature>
<dbReference type="FunFam" id="1.25.40.10:FF:000403">
    <property type="entry name" value="General transcriptional repressor, putative"/>
    <property type="match status" value="1"/>
</dbReference>
<dbReference type="OrthoDB" id="418911at2759"/>
<dbReference type="SUPFAM" id="SSF48452">
    <property type="entry name" value="TPR-like"/>
    <property type="match status" value="2"/>
</dbReference>
<protein>
    <submittedName>
        <fullName evidence="11">Probable TPR-containing protein Mql1</fullName>
    </submittedName>
</protein>
<feature type="compositionally biased region" description="Low complexity" evidence="10">
    <location>
        <begin position="1200"/>
        <end position="1214"/>
    </location>
</feature>
<dbReference type="GO" id="GO:0005634">
    <property type="term" value="C:nucleus"/>
    <property type="evidence" value="ECO:0007669"/>
    <property type="project" value="UniProtKB-SubCell"/>
</dbReference>
<dbReference type="FunFam" id="1.25.40.10:FF:000078">
    <property type="entry name" value="Transcriptional corepressor Cyc8"/>
    <property type="match status" value="1"/>
</dbReference>
<dbReference type="PROSITE" id="PS50005">
    <property type="entry name" value="TPR"/>
    <property type="match status" value="8"/>
</dbReference>
<dbReference type="InterPro" id="IPR019734">
    <property type="entry name" value="TPR_rpt"/>
</dbReference>
<keyword evidence="2" id="KW-0678">Repressor</keyword>
<comment type="subcellular location">
    <subcellularLocation>
        <location evidence="1">Nucleus</location>
    </subcellularLocation>
</comment>
<evidence type="ECO:0000313" key="12">
    <source>
        <dbReference type="EMBL" id="CDW93698.1"/>
    </source>
</evidence>
<dbReference type="SMART" id="SM00028">
    <property type="entry name" value="TPR"/>
    <property type="match status" value="10"/>
</dbReference>
<sequence length="1278" mass="133960">MPPSSRHSTHPSHHPHAGARDLHHSAGGPPPPQQQGGPGMGPGPGNGPMHHPHSSYAQSMPPPPGLHPHAMNGVNGPPSAHGGPPPRMVMADGPGGAGVPPPAPPHIPRSSSAQSRIMEAAGGPATVPASSSPVVQKLSLANEAAWVSIGSAAETMEDYDRALSAYEAALRHNPYSVPALSAIAGVHRTLDNFEKAVDYFQRVLNIVPENGDTWGSMGHCYLMMDDLQRAYTAYQQALYHLPNPKEPKLWYGIGILYDRYGSLEHAEEAFASVVRMDPNYEKANEIYFRLGIIYKQQSKFPASLECFRYILDNPPRPLTEIDIWFQIGHVYEQQKEFNAAKEAYERVLAENPNHAKVLQQLGWLYHLSNAGFNNQERAIQFLTKSLESDPNDAQSWYLLGRAYMAGQNYNKAYEAYQQAVYRDGKNPTFWCSIGVLYYQINQYRDALDAYSRAIRLNPYISEVWFDLGSLYEACNNQISDAIHAYERAADLDPENPQIQQRLQLLRNAEAKGGELPEAPVPQDVHPTAYANNNGMAPGPPTQIGGGPGPSYPPPLGGPQLAGTGGARGDPSERDLPGPGHLGPSHSPPPFRSAGPPGADERGSRGPPPGALAPMVGGPGGPEPLGRGGFPHSRGSSPGPPRMDPYGRRLGSPPRRSPPPPLRSDMHDGHGPPPHGHAHGGDFRGPPPLATSGPGGPPPPLDPYGRPVGGPMSERERELEWEREREREREMQQASRGYPTSGRITPKNEPGYPRSQHGGSNAPSPAFGRPPVYGRDEGREYYNNGHPSSGPGGPRGGYERGGPPPPPPGMRHDERGPPPPAHFEHERGGPLPPHHAAEGRYDHPYSEVHDGPMGGASARGPPSGLRGPAPDWERARAAEHGPPSLHDGAEGRNAGASASRSRRGPKSKDELESAPAPPSPAPSAAGKKGKATSSRASSPWSARGGATGKNGKAAPLAGGGGTTATGPGFKRAASTSLRSREDHMDSRPGSPLGGARAQRDASPASSDGSNEPLAARAPSSRMVDEDYDEGAADALMGLAGAASASASVATPAPAPAPVLVPAVPASAASDRATSPEKRAESSLGKRPFAEEEKGADEPEDSYKRAKSGSAAAVEAEVTGAGSSEVSGPAKPEATAERASVEAEKENAAATPPPVQAEAVSPKANSNAADTSTQPMDIDGREPSKGPSEAAASPADGSVKDSPPAAEAAPSNASEAKSTPAPAAVSTGGQNAVENSTAAKADDTENNKAADDDDSREEEEGQIHEDPSDAPAKAGEGGAK</sequence>
<name>A0A0F7S448_9BASI</name>
<evidence type="ECO:0000256" key="4">
    <source>
        <dbReference type="ARBA" id="ARBA00022803"/>
    </source>
</evidence>
<evidence type="ECO:0000256" key="1">
    <source>
        <dbReference type="ARBA" id="ARBA00004123"/>
    </source>
</evidence>
<feature type="region of interest" description="Disordered" evidence="10">
    <location>
        <begin position="513"/>
        <end position="1027"/>
    </location>
</feature>
<dbReference type="Pfam" id="PF14559">
    <property type="entry name" value="TPR_19"/>
    <property type="match status" value="1"/>
</dbReference>
<dbReference type="STRING" id="49012.A0A0F7S448"/>
<evidence type="ECO:0000256" key="9">
    <source>
        <dbReference type="PROSITE-ProRule" id="PRU00339"/>
    </source>
</evidence>
<feature type="compositionally biased region" description="Basic and acidic residues" evidence="10">
    <location>
        <begin position="1238"/>
        <end position="1248"/>
    </location>
</feature>
<gene>
    <name evidence="12" type="primary">SSCI00410.1</name>
    <name evidence="11" type="ORF">SPSC_01141</name>
</gene>
<feature type="repeat" description="TPR" evidence="9">
    <location>
        <begin position="284"/>
        <end position="317"/>
    </location>
</feature>
<feature type="compositionally biased region" description="Basic residues" evidence="10">
    <location>
        <begin position="7"/>
        <end position="17"/>
    </location>
</feature>
<feature type="compositionally biased region" description="Basic and acidic residues" evidence="10">
    <location>
        <begin position="1132"/>
        <end position="1145"/>
    </location>
</feature>
<dbReference type="GO" id="GO:0000978">
    <property type="term" value="F:RNA polymerase II cis-regulatory region sequence-specific DNA binding"/>
    <property type="evidence" value="ECO:0007669"/>
    <property type="project" value="TreeGrafter"/>
</dbReference>
<dbReference type="Proteomes" id="UP000242770">
    <property type="component" value="Unassembled WGS sequence"/>
</dbReference>
<dbReference type="GO" id="GO:0017053">
    <property type="term" value="C:transcription repressor complex"/>
    <property type="evidence" value="ECO:0007669"/>
    <property type="project" value="TreeGrafter"/>
</dbReference>
<dbReference type="PROSITE" id="PS50293">
    <property type="entry name" value="TPR_REGION"/>
    <property type="match status" value="2"/>
</dbReference>
<evidence type="ECO:0000256" key="6">
    <source>
        <dbReference type="ARBA" id="ARBA00023163"/>
    </source>
</evidence>
<accession>A0A0F7S448</accession>
<feature type="repeat" description="TPR" evidence="9">
    <location>
        <begin position="211"/>
        <end position="244"/>
    </location>
</feature>
<evidence type="ECO:0000256" key="8">
    <source>
        <dbReference type="ARBA" id="ARBA00061082"/>
    </source>
</evidence>
<dbReference type="Pfam" id="PF13432">
    <property type="entry name" value="TPR_16"/>
    <property type="match status" value="1"/>
</dbReference>
<evidence type="ECO:0000313" key="13">
    <source>
        <dbReference type="Proteomes" id="UP000242770"/>
    </source>
</evidence>
<feature type="repeat" description="TPR" evidence="9">
    <location>
        <begin position="143"/>
        <end position="176"/>
    </location>
</feature>
<feature type="repeat" description="TPR" evidence="9">
    <location>
        <begin position="321"/>
        <end position="354"/>
    </location>
</feature>
<feature type="region of interest" description="Disordered" evidence="10">
    <location>
        <begin position="1064"/>
        <end position="1278"/>
    </location>
</feature>
<feature type="compositionally biased region" description="Low complexity" evidence="10">
    <location>
        <begin position="1106"/>
        <end position="1121"/>
    </location>
</feature>
<keyword evidence="3" id="KW-0677">Repeat</keyword>
<dbReference type="EMBL" id="CCFA01000032">
    <property type="protein sequence ID" value="CDW93698.1"/>
    <property type="molecule type" value="Genomic_DNA"/>
</dbReference>
<keyword evidence="6" id="KW-0804">Transcription</keyword>
<keyword evidence="4 9" id="KW-0802">TPR repeat</keyword>
<evidence type="ECO:0000256" key="10">
    <source>
        <dbReference type="SAM" id="MobiDB-lite"/>
    </source>
</evidence>
<feature type="repeat" description="TPR" evidence="9">
    <location>
        <begin position="393"/>
        <end position="426"/>
    </location>
</feature>
<dbReference type="InterPro" id="IPR051630">
    <property type="entry name" value="Corepressor-Demethylase"/>
</dbReference>
<feature type="repeat" description="TPR" evidence="9">
    <location>
        <begin position="427"/>
        <end position="460"/>
    </location>
</feature>
<evidence type="ECO:0000256" key="7">
    <source>
        <dbReference type="ARBA" id="ARBA00023242"/>
    </source>
</evidence>
<proteinExistence type="inferred from homology"/>
<feature type="compositionally biased region" description="Basic and acidic residues" evidence="10">
    <location>
        <begin position="834"/>
        <end position="849"/>
    </location>
</feature>
<dbReference type="GO" id="GO:0031490">
    <property type="term" value="F:chromatin DNA binding"/>
    <property type="evidence" value="ECO:0007669"/>
    <property type="project" value="TreeGrafter"/>
</dbReference>
<dbReference type="EMBL" id="LK056656">
    <property type="protein sequence ID" value="CDU22511.1"/>
    <property type="molecule type" value="Genomic_DNA"/>
</dbReference>
<dbReference type="GO" id="GO:0000122">
    <property type="term" value="P:negative regulation of transcription by RNA polymerase II"/>
    <property type="evidence" value="ECO:0007669"/>
    <property type="project" value="TreeGrafter"/>
</dbReference>
<dbReference type="Gene3D" id="1.25.40.10">
    <property type="entry name" value="Tetratricopeptide repeat domain"/>
    <property type="match status" value="3"/>
</dbReference>
<dbReference type="PANTHER" id="PTHR14017:SF1">
    <property type="entry name" value="LD02225P"/>
    <property type="match status" value="1"/>
</dbReference>
<reference evidence="12" key="1">
    <citation type="submission" date="2014-06" db="EMBL/GenBank/DDBJ databases">
        <authorList>
            <person name="Berkman J.Paul."/>
        </authorList>
    </citation>
    <scope>NUCLEOTIDE SEQUENCE [LARGE SCALE GENOMIC DNA]</scope>
</reference>
<dbReference type="PANTHER" id="PTHR14017">
    <property type="entry name" value="LYSINE-SPECIFIC DEMETHYLASE"/>
    <property type="match status" value="1"/>
</dbReference>
<keyword evidence="7" id="KW-0539">Nucleus</keyword>
<evidence type="ECO:0000256" key="5">
    <source>
        <dbReference type="ARBA" id="ARBA00023015"/>
    </source>
</evidence>